<dbReference type="AlphaFoldDB" id="A0A841ECA5"/>
<keyword evidence="3" id="KW-1185">Reference proteome</keyword>
<dbReference type="Pfam" id="PF02036">
    <property type="entry name" value="SCP2"/>
    <property type="match status" value="1"/>
</dbReference>
<evidence type="ECO:0000313" key="2">
    <source>
        <dbReference type="EMBL" id="MBB6000616.1"/>
    </source>
</evidence>
<dbReference type="Proteomes" id="UP000578077">
    <property type="component" value="Unassembled WGS sequence"/>
</dbReference>
<name>A0A841ECA5_9ACTN</name>
<evidence type="ECO:0000259" key="1">
    <source>
        <dbReference type="Pfam" id="PF02036"/>
    </source>
</evidence>
<accession>A0A841ECA5</accession>
<feature type="domain" description="SCP2" evidence="1">
    <location>
        <begin position="24"/>
        <end position="116"/>
    </location>
</feature>
<protein>
    <submittedName>
        <fullName evidence="2">Putative sterol carrier protein</fullName>
    </submittedName>
</protein>
<organism evidence="2 3">
    <name type="scientific">Streptomonospora salina</name>
    <dbReference type="NCBI Taxonomy" id="104205"/>
    <lineage>
        <taxon>Bacteria</taxon>
        <taxon>Bacillati</taxon>
        <taxon>Actinomycetota</taxon>
        <taxon>Actinomycetes</taxon>
        <taxon>Streptosporangiales</taxon>
        <taxon>Nocardiopsidaceae</taxon>
        <taxon>Streptomonospora</taxon>
    </lineage>
</organism>
<dbReference type="SUPFAM" id="SSF55718">
    <property type="entry name" value="SCP-like"/>
    <property type="match status" value="1"/>
</dbReference>
<dbReference type="Gene3D" id="3.30.1050.10">
    <property type="entry name" value="SCP2 sterol-binding domain"/>
    <property type="match status" value="1"/>
</dbReference>
<dbReference type="RefSeq" id="WP_184638157.1">
    <property type="nucleotide sequence ID" value="NZ_BAABKT010000038.1"/>
</dbReference>
<reference evidence="2 3" key="1">
    <citation type="submission" date="2020-08" db="EMBL/GenBank/DDBJ databases">
        <title>Sequencing the genomes of 1000 actinobacteria strains.</title>
        <authorList>
            <person name="Klenk H.-P."/>
        </authorList>
    </citation>
    <scope>NUCLEOTIDE SEQUENCE [LARGE SCALE GENOMIC DNA]</scope>
    <source>
        <strain evidence="2 3">DSM 44593</strain>
    </source>
</reference>
<dbReference type="InterPro" id="IPR003033">
    <property type="entry name" value="SCP2_sterol-bd_dom"/>
</dbReference>
<evidence type="ECO:0000313" key="3">
    <source>
        <dbReference type="Proteomes" id="UP000578077"/>
    </source>
</evidence>
<dbReference type="EMBL" id="JACHLY010000001">
    <property type="protein sequence ID" value="MBB6000616.1"/>
    <property type="molecule type" value="Genomic_DNA"/>
</dbReference>
<gene>
    <name evidence="2" type="ORF">HNR25_004367</name>
</gene>
<sequence length="116" mass="12582">MATVEECRAAIGTVSERIAKLDPGDRRKHIVERTVSVTVSDADTVFDMRLTGDGVRDVTQRGTDDPGERADVGVTVSSDDLVALAEDRLDAAKALLGGRVRIDANFSDLMRLRKLL</sequence>
<dbReference type="InterPro" id="IPR036527">
    <property type="entry name" value="SCP2_sterol-bd_dom_sf"/>
</dbReference>
<proteinExistence type="predicted"/>
<comment type="caution">
    <text evidence="2">The sequence shown here is derived from an EMBL/GenBank/DDBJ whole genome shotgun (WGS) entry which is preliminary data.</text>
</comment>